<gene>
    <name evidence="1" type="ORF">EUGRSUZ_B02301</name>
</gene>
<proteinExistence type="predicted"/>
<reference evidence="1" key="1">
    <citation type="submission" date="2013-07" db="EMBL/GenBank/DDBJ databases">
        <title>The genome of Eucalyptus grandis.</title>
        <authorList>
            <person name="Schmutz J."/>
            <person name="Hayes R."/>
            <person name="Myburg A."/>
            <person name="Tuskan G."/>
            <person name="Grattapaglia D."/>
            <person name="Rokhsar D.S."/>
        </authorList>
    </citation>
    <scope>NUCLEOTIDE SEQUENCE</scope>
    <source>
        <tissue evidence="1">Leaf extractions</tissue>
    </source>
</reference>
<name>A0A059D532_EUCGR</name>
<evidence type="ECO:0000313" key="1">
    <source>
        <dbReference type="EMBL" id="KCW85501.1"/>
    </source>
</evidence>
<dbReference type="AlphaFoldDB" id="A0A059D532"/>
<organism evidence="1">
    <name type="scientific">Eucalyptus grandis</name>
    <name type="common">Flooded gum</name>
    <dbReference type="NCBI Taxonomy" id="71139"/>
    <lineage>
        <taxon>Eukaryota</taxon>
        <taxon>Viridiplantae</taxon>
        <taxon>Streptophyta</taxon>
        <taxon>Embryophyta</taxon>
        <taxon>Tracheophyta</taxon>
        <taxon>Spermatophyta</taxon>
        <taxon>Magnoliopsida</taxon>
        <taxon>eudicotyledons</taxon>
        <taxon>Gunneridae</taxon>
        <taxon>Pentapetalae</taxon>
        <taxon>rosids</taxon>
        <taxon>malvids</taxon>
        <taxon>Myrtales</taxon>
        <taxon>Myrtaceae</taxon>
        <taxon>Myrtoideae</taxon>
        <taxon>Eucalypteae</taxon>
        <taxon>Eucalyptus</taxon>
    </lineage>
</organism>
<dbReference type="Gramene" id="KCW85501">
    <property type="protein sequence ID" value="KCW85501"/>
    <property type="gene ID" value="EUGRSUZ_B02301"/>
</dbReference>
<protein>
    <submittedName>
        <fullName evidence="1">Uncharacterized protein</fullName>
    </submittedName>
</protein>
<dbReference type="InParanoid" id="A0A059D532"/>
<sequence length="71" mass="7797">MRIHSLEIVANNNSFSFQMVGQVGPAEALGHATICSSSCQQKRTPSFGPHPLLWINGPKTPNRLIIHALYL</sequence>
<dbReference type="EMBL" id="KK198754">
    <property type="protein sequence ID" value="KCW85501.1"/>
    <property type="molecule type" value="Genomic_DNA"/>
</dbReference>
<accession>A0A059D532</accession>